<evidence type="ECO:0000256" key="7">
    <source>
        <dbReference type="SAM" id="MobiDB-lite"/>
    </source>
</evidence>
<gene>
    <name evidence="10" type="ORF">IWQ62_002795</name>
</gene>
<name>A0A9W8E2B5_9FUNG</name>
<evidence type="ECO:0000256" key="2">
    <source>
        <dbReference type="ARBA" id="ARBA00022525"/>
    </source>
</evidence>
<evidence type="ECO:0000256" key="5">
    <source>
        <dbReference type="ARBA" id="ARBA00023157"/>
    </source>
</evidence>
<dbReference type="OrthoDB" id="6380398at2759"/>
<evidence type="ECO:0000259" key="9">
    <source>
        <dbReference type="PROSITE" id="PS50240"/>
    </source>
</evidence>
<evidence type="ECO:0000256" key="6">
    <source>
        <dbReference type="RuleBase" id="RU363034"/>
    </source>
</evidence>
<accession>A0A9W8E2B5</accession>
<feature type="region of interest" description="Disordered" evidence="7">
    <location>
        <begin position="293"/>
        <end position="324"/>
    </location>
</feature>
<dbReference type="Gene3D" id="2.40.10.10">
    <property type="entry name" value="Trypsin-like serine proteases"/>
    <property type="match status" value="1"/>
</dbReference>
<dbReference type="GO" id="GO:0006508">
    <property type="term" value="P:proteolysis"/>
    <property type="evidence" value="ECO:0007669"/>
    <property type="project" value="UniProtKB-KW"/>
</dbReference>
<feature type="compositionally biased region" description="Polar residues" evidence="7">
    <location>
        <begin position="293"/>
        <end position="308"/>
    </location>
</feature>
<reference evidence="10" key="1">
    <citation type="submission" date="2022-07" db="EMBL/GenBank/DDBJ databases">
        <title>Phylogenomic reconstructions and comparative analyses of Kickxellomycotina fungi.</title>
        <authorList>
            <person name="Reynolds N.K."/>
            <person name="Stajich J.E."/>
            <person name="Barry K."/>
            <person name="Grigoriev I.V."/>
            <person name="Crous P."/>
            <person name="Smith M.E."/>
        </authorList>
    </citation>
    <scope>NUCLEOTIDE SEQUENCE</scope>
    <source>
        <strain evidence="10">RSA 1196</strain>
    </source>
</reference>
<keyword evidence="2" id="KW-0964">Secreted</keyword>
<keyword evidence="4 6" id="KW-0378">Hydrolase</keyword>
<keyword evidence="8" id="KW-0732">Signal</keyword>
<sequence>MSRQWSILGYACMALCVASTYSQPSTLHPRILGGDDATEGQVPFFGSMFNKSRKRHYCAGSLIGQEWLLTAAHCVSQYSNGMLEEKMDAPIPAEALGLSLGSVSTTPSDIFDAKEIVIHQKFNASGNVENDIAVVRLASNVTLSEKIGIAKVYSGNLKENDELQAAGMGVVNWANSKPADTLQIVTLRVSETDRCRAAYDGYKDPNGPQVCTKVENGRDACQGDSGGPLYKAGSAKSQLALVGIISYGGSPNPNNPACGSPDGIQFHTHVFNYLDWISEKTGIPKGQFLDSAPENTTAVAQGNNTTAQLGEEDETVEVPQEEAK</sequence>
<dbReference type="SMART" id="SM00020">
    <property type="entry name" value="Tryp_SPc"/>
    <property type="match status" value="1"/>
</dbReference>
<feature type="signal peptide" evidence="8">
    <location>
        <begin position="1"/>
        <end position="22"/>
    </location>
</feature>
<feature type="domain" description="Peptidase S1" evidence="9">
    <location>
        <begin position="31"/>
        <end position="282"/>
    </location>
</feature>
<organism evidence="10 11">
    <name type="scientific">Dispira parvispora</name>
    <dbReference type="NCBI Taxonomy" id="1520584"/>
    <lineage>
        <taxon>Eukaryota</taxon>
        <taxon>Fungi</taxon>
        <taxon>Fungi incertae sedis</taxon>
        <taxon>Zoopagomycota</taxon>
        <taxon>Kickxellomycotina</taxon>
        <taxon>Dimargaritomycetes</taxon>
        <taxon>Dimargaritales</taxon>
        <taxon>Dimargaritaceae</taxon>
        <taxon>Dispira</taxon>
    </lineage>
</organism>
<keyword evidence="6" id="KW-0720">Serine protease</keyword>
<dbReference type="CDD" id="cd00190">
    <property type="entry name" value="Tryp_SPc"/>
    <property type="match status" value="1"/>
</dbReference>
<dbReference type="PRINTS" id="PR00722">
    <property type="entry name" value="CHYMOTRYPSIN"/>
</dbReference>
<dbReference type="InterPro" id="IPR001314">
    <property type="entry name" value="Peptidase_S1A"/>
</dbReference>
<dbReference type="InterPro" id="IPR009003">
    <property type="entry name" value="Peptidase_S1_PA"/>
</dbReference>
<evidence type="ECO:0000313" key="11">
    <source>
        <dbReference type="Proteomes" id="UP001150925"/>
    </source>
</evidence>
<dbReference type="SUPFAM" id="SSF50494">
    <property type="entry name" value="Trypsin-like serine proteases"/>
    <property type="match status" value="1"/>
</dbReference>
<dbReference type="PROSITE" id="PS00134">
    <property type="entry name" value="TRYPSIN_HIS"/>
    <property type="match status" value="1"/>
</dbReference>
<dbReference type="InterPro" id="IPR001254">
    <property type="entry name" value="Trypsin_dom"/>
</dbReference>
<dbReference type="InterPro" id="IPR050127">
    <property type="entry name" value="Serine_Proteases_S1"/>
</dbReference>
<dbReference type="PANTHER" id="PTHR24264">
    <property type="entry name" value="TRYPSIN-RELATED"/>
    <property type="match status" value="1"/>
</dbReference>
<evidence type="ECO:0000256" key="8">
    <source>
        <dbReference type="SAM" id="SignalP"/>
    </source>
</evidence>
<dbReference type="GO" id="GO:0005615">
    <property type="term" value="C:extracellular space"/>
    <property type="evidence" value="ECO:0007669"/>
    <property type="project" value="TreeGrafter"/>
</dbReference>
<protein>
    <recommendedName>
        <fullName evidence="9">Peptidase S1 domain-containing protein</fullName>
    </recommendedName>
</protein>
<dbReference type="Proteomes" id="UP001150925">
    <property type="component" value="Unassembled WGS sequence"/>
</dbReference>
<dbReference type="PROSITE" id="PS00135">
    <property type="entry name" value="TRYPSIN_SER"/>
    <property type="match status" value="1"/>
</dbReference>
<dbReference type="InterPro" id="IPR018114">
    <property type="entry name" value="TRYPSIN_HIS"/>
</dbReference>
<evidence type="ECO:0000256" key="3">
    <source>
        <dbReference type="ARBA" id="ARBA00022670"/>
    </source>
</evidence>
<dbReference type="PROSITE" id="PS50240">
    <property type="entry name" value="TRYPSIN_DOM"/>
    <property type="match status" value="1"/>
</dbReference>
<keyword evidence="11" id="KW-1185">Reference proteome</keyword>
<keyword evidence="5" id="KW-1015">Disulfide bond</keyword>
<keyword evidence="3 6" id="KW-0645">Protease</keyword>
<evidence type="ECO:0000313" key="10">
    <source>
        <dbReference type="EMBL" id="KAJ1964929.1"/>
    </source>
</evidence>
<evidence type="ECO:0000256" key="1">
    <source>
        <dbReference type="ARBA" id="ARBA00004613"/>
    </source>
</evidence>
<dbReference type="GO" id="GO:0004252">
    <property type="term" value="F:serine-type endopeptidase activity"/>
    <property type="evidence" value="ECO:0007669"/>
    <property type="project" value="InterPro"/>
</dbReference>
<dbReference type="AlphaFoldDB" id="A0A9W8E2B5"/>
<dbReference type="InterPro" id="IPR043504">
    <property type="entry name" value="Peptidase_S1_PA_chymotrypsin"/>
</dbReference>
<comment type="caution">
    <text evidence="10">The sequence shown here is derived from an EMBL/GenBank/DDBJ whole genome shotgun (WGS) entry which is preliminary data.</text>
</comment>
<dbReference type="EMBL" id="JANBPY010000649">
    <property type="protein sequence ID" value="KAJ1964929.1"/>
    <property type="molecule type" value="Genomic_DNA"/>
</dbReference>
<proteinExistence type="predicted"/>
<dbReference type="Pfam" id="PF00089">
    <property type="entry name" value="Trypsin"/>
    <property type="match status" value="1"/>
</dbReference>
<evidence type="ECO:0000256" key="4">
    <source>
        <dbReference type="ARBA" id="ARBA00022801"/>
    </source>
</evidence>
<feature type="chain" id="PRO_5040967207" description="Peptidase S1 domain-containing protein" evidence="8">
    <location>
        <begin position="23"/>
        <end position="324"/>
    </location>
</feature>
<comment type="subcellular location">
    <subcellularLocation>
        <location evidence="1">Secreted</location>
    </subcellularLocation>
</comment>
<dbReference type="PANTHER" id="PTHR24264:SF65">
    <property type="entry name" value="SRCR DOMAIN-CONTAINING PROTEIN"/>
    <property type="match status" value="1"/>
</dbReference>
<dbReference type="InterPro" id="IPR033116">
    <property type="entry name" value="TRYPSIN_SER"/>
</dbReference>
<feature type="compositionally biased region" description="Acidic residues" evidence="7">
    <location>
        <begin position="310"/>
        <end position="324"/>
    </location>
</feature>